<dbReference type="GO" id="GO:0016020">
    <property type="term" value="C:membrane"/>
    <property type="evidence" value="ECO:0007669"/>
    <property type="project" value="TreeGrafter"/>
</dbReference>
<evidence type="ECO:0000256" key="3">
    <source>
        <dbReference type="SAM" id="SignalP"/>
    </source>
</evidence>
<evidence type="ECO:0000313" key="4">
    <source>
        <dbReference type="EMBL" id="KAE9526948.1"/>
    </source>
</evidence>
<dbReference type="PANTHER" id="PTHR21879">
    <property type="entry name" value="FI03362P-RELATED-RELATED"/>
    <property type="match status" value="1"/>
</dbReference>
<gene>
    <name evidence="4" type="ORF">AGLY_013596</name>
</gene>
<feature type="region of interest" description="Disordered" evidence="1">
    <location>
        <begin position="92"/>
        <end position="117"/>
    </location>
</feature>
<dbReference type="OrthoDB" id="8191402at2759"/>
<sequence>MRFASCAVLAVLPFCLNAAVVVSGDNNYLEEPPQHSTVSGNWALVTRIADECAKDADTAACIAVKTAAALERAARTAGSVQVLPGLTVLKNADEGSSSQRDSRALPTEEELRGQLQEQPSKVTDMVVNSAIRFLQSRTLQLKFPQTNPEELSRAIEEGKYQYGRGKLKKKVMPILGFLAVKIVAILPILLGIIGFFALKALVFGKLALLIAGVMAFQKYASASGGFGKIADTWSAGNVQAAPWAAPAAPSTNGGGYYRRSMQEAQQMAYNGQFRATVIRYKSDGVTSACYNCNIIMRT</sequence>
<name>A0A6G0T6R9_APHGL</name>
<feature type="signal peptide" evidence="3">
    <location>
        <begin position="1"/>
        <end position="24"/>
    </location>
</feature>
<feature type="transmembrane region" description="Helical" evidence="2">
    <location>
        <begin position="174"/>
        <end position="198"/>
    </location>
</feature>
<keyword evidence="5" id="KW-1185">Reference proteome</keyword>
<proteinExistence type="predicted"/>
<accession>A0A6G0T6R9</accession>
<keyword evidence="2" id="KW-1133">Transmembrane helix</keyword>
<dbReference type="Proteomes" id="UP000475862">
    <property type="component" value="Unassembled WGS sequence"/>
</dbReference>
<reference evidence="4 5" key="1">
    <citation type="submission" date="2019-08" db="EMBL/GenBank/DDBJ databases">
        <title>The genome of the soybean aphid Biotype 1, its phylome, world population structure and adaptation to the North American continent.</title>
        <authorList>
            <person name="Giordano R."/>
            <person name="Donthu R.K."/>
            <person name="Hernandez A.G."/>
            <person name="Wright C.L."/>
            <person name="Zimin A.V."/>
        </authorList>
    </citation>
    <scope>NUCLEOTIDE SEQUENCE [LARGE SCALE GENOMIC DNA]</scope>
    <source>
        <tissue evidence="4">Whole aphids</tissue>
    </source>
</reference>
<dbReference type="InterPro" id="IPR012464">
    <property type="entry name" value="DUF1676"/>
</dbReference>
<evidence type="ECO:0000256" key="2">
    <source>
        <dbReference type="SAM" id="Phobius"/>
    </source>
</evidence>
<protein>
    <submittedName>
        <fullName evidence="4">Uncharacterized protein</fullName>
    </submittedName>
</protein>
<keyword evidence="3" id="KW-0732">Signal</keyword>
<keyword evidence="2" id="KW-0812">Transmembrane</keyword>
<organism evidence="4 5">
    <name type="scientific">Aphis glycines</name>
    <name type="common">Soybean aphid</name>
    <dbReference type="NCBI Taxonomy" id="307491"/>
    <lineage>
        <taxon>Eukaryota</taxon>
        <taxon>Metazoa</taxon>
        <taxon>Ecdysozoa</taxon>
        <taxon>Arthropoda</taxon>
        <taxon>Hexapoda</taxon>
        <taxon>Insecta</taxon>
        <taxon>Pterygota</taxon>
        <taxon>Neoptera</taxon>
        <taxon>Paraneoptera</taxon>
        <taxon>Hemiptera</taxon>
        <taxon>Sternorrhyncha</taxon>
        <taxon>Aphidomorpha</taxon>
        <taxon>Aphidoidea</taxon>
        <taxon>Aphididae</taxon>
        <taxon>Aphidini</taxon>
        <taxon>Aphis</taxon>
        <taxon>Aphis</taxon>
    </lineage>
</organism>
<dbReference type="Pfam" id="PF07898">
    <property type="entry name" value="DUF1676"/>
    <property type="match status" value="1"/>
</dbReference>
<evidence type="ECO:0000256" key="1">
    <source>
        <dbReference type="SAM" id="MobiDB-lite"/>
    </source>
</evidence>
<feature type="chain" id="PRO_5026192655" evidence="3">
    <location>
        <begin position="25"/>
        <end position="298"/>
    </location>
</feature>
<comment type="caution">
    <text evidence="4">The sequence shown here is derived from an EMBL/GenBank/DDBJ whole genome shotgun (WGS) entry which is preliminary data.</text>
</comment>
<keyword evidence="2" id="KW-0472">Membrane</keyword>
<evidence type="ECO:0000313" key="5">
    <source>
        <dbReference type="Proteomes" id="UP000475862"/>
    </source>
</evidence>
<dbReference type="AlphaFoldDB" id="A0A6G0T6R9"/>
<dbReference type="PANTHER" id="PTHR21879:SF17">
    <property type="entry name" value="LD24139P"/>
    <property type="match status" value="1"/>
</dbReference>
<dbReference type="EMBL" id="VYZN01000054">
    <property type="protein sequence ID" value="KAE9526948.1"/>
    <property type="molecule type" value="Genomic_DNA"/>
</dbReference>